<dbReference type="PANTHER" id="PTHR33169">
    <property type="entry name" value="PADR-FAMILY TRANSCRIPTIONAL REGULATOR"/>
    <property type="match status" value="1"/>
</dbReference>
<dbReference type="SUPFAM" id="SSF46785">
    <property type="entry name" value="Winged helix' DNA-binding domain"/>
    <property type="match status" value="1"/>
</dbReference>
<name>A0A430AEV8_9ENTE</name>
<protein>
    <submittedName>
        <fullName evidence="2">PadR family transcriptional regulator</fullName>
    </submittedName>
</protein>
<sequence>MISSDVIRGYNDMMILFTLTEGDSYGYEISKKIHERSNKLYTIKETTLYSAFSRLQKNGYISAYPGKETHGKKRTYYKLTAKGLQYYLDKCEEWLLTKTVVDQFRGGICDENVK</sequence>
<dbReference type="InterPro" id="IPR005149">
    <property type="entry name" value="Tscrpt_reg_PadR_N"/>
</dbReference>
<keyword evidence="3" id="KW-1185">Reference proteome</keyword>
<dbReference type="Proteomes" id="UP000288669">
    <property type="component" value="Unassembled WGS sequence"/>
</dbReference>
<dbReference type="InterPro" id="IPR036390">
    <property type="entry name" value="WH_DNA-bd_sf"/>
</dbReference>
<dbReference type="PANTHER" id="PTHR33169:SF14">
    <property type="entry name" value="TRANSCRIPTIONAL REGULATOR RV3488"/>
    <property type="match status" value="1"/>
</dbReference>
<dbReference type="RefSeq" id="WP_126827019.1">
    <property type="nucleotide sequence ID" value="NZ_JBHLWU010000004.1"/>
</dbReference>
<reference evidence="2 3" key="1">
    <citation type="submission" date="2017-05" db="EMBL/GenBank/DDBJ databases">
        <title>Vagococcus spp. assemblies.</title>
        <authorList>
            <person name="Gulvik C.A."/>
        </authorList>
    </citation>
    <scope>NUCLEOTIDE SEQUENCE [LARGE SCALE GENOMIC DNA]</scope>
    <source>
        <strain evidence="2 3">DSM 24756</strain>
    </source>
</reference>
<dbReference type="AlphaFoldDB" id="A0A430AEV8"/>
<dbReference type="InterPro" id="IPR052509">
    <property type="entry name" value="Metal_resp_DNA-bind_regulator"/>
</dbReference>
<dbReference type="Gene3D" id="1.10.10.10">
    <property type="entry name" value="Winged helix-like DNA-binding domain superfamily/Winged helix DNA-binding domain"/>
    <property type="match status" value="1"/>
</dbReference>
<evidence type="ECO:0000313" key="3">
    <source>
        <dbReference type="Proteomes" id="UP000288669"/>
    </source>
</evidence>
<proteinExistence type="predicted"/>
<dbReference type="OrthoDB" id="9808017at2"/>
<evidence type="ECO:0000259" key="1">
    <source>
        <dbReference type="Pfam" id="PF03551"/>
    </source>
</evidence>
<feature type="domain" description="Transcription regulator PadR N-terminal" evidence="1">
    <location>
        <begin position="15"/>
        <end position="85"/>
    </location>
</feature>
<dbReference type="InterPro" id="IPR036388">
    <property type="entry name" value="WH-like_DNA-bd_sf"/>
</dbReference>
<evidence type="ECO:0000313" key="2">
    <source>
        <dbReference type="EMBL" id="RSU05947.1"/>
    </source>
</evidence>
<accession>A0A430AEV8</accession>
<comment type="caution">
    <text evidence="2">The sequence shown here is derived from an EMBL/GenBank/DDBJ whole genome shotgun (WGS) entry which is preliminary data.</text>
</comment>
<organism evidence="2 3">
    <name type="scientific">Vagococcus entomophilus</name>
    <dbReference type="NCBI Taxonomy" id="1160095"/>
    <lineage>
        <taxon>Bacteria</taxon>
        <taxon>Bacillati</taxon>
        <taxon>Bacillota</taxon>
        <taxon>Bacilli</taxon>
        <taxon>Lactobacillales</taxon>
        <taxon>Enterococcaceae</taxon>
        <taxon>Vagococcus</taxon>
    </lineage>
</organism>
<dbReference type="Pfam" id="PF03551">
    <property type="entry name" value="PadR"/>
    <property type="match status" value="1"/>
</dbReference>
<gene>
    <name evidence="2" type="ORF">CBF30_11595</name>
</gene>
<dbReference type="EMBL" id="NGJZ01000005">
    <property type="protein sequence ID" value="RSU05947.1"/>
    <property type="molecule type" value="Genomic_DNA"/>
</dbReference>